<reference evidence="8" key="1">
    <citation type="submission" date="2025-08" db="UniProtKB">
        <authorList>
            <consortium name="RefSeq"/>
        </authorList>
    </citation>
    <scope>IDENTIFICATION</scope>
    <source>
        <strain evidence="8">OHB3-1</strain>
    </source>
</reference>
<evidence type="ECO:0000256" key="4">
    <source>
        <dbReference type="ARBA" id="ARBA00022525"/>
    </source>
</evidence>
<dbReference type="PANTHER" id="PTHR31232">
    <property type="match status" value="1"/>
</dbReference>
<keyword evidence="5 6" id="KW-0732">Signal</keyword>
<dbReference type="OrthoDB" id="1727555at2759"/>
<accession>A0A6J1CQI8</accession>
<dbReference type="GeneID" id="111013653"/>
<evidence type="ECO:0000313" key="7">
    <source>
        <dbReference type="Proteomes" id="UP000504603"/>
    </source>
</evidence>
<dbReference type="Proteomes" id="UP000504603">
    <property type="component" value="Unplaced"/>
</dbReference>
<dbReference type="InterPro" id="IPR010264">
    <property type="entry name" value="Self-incomp_S1"/>
</dbReference>
<feature type="chain" id="PRO_5027141490" description="S-protein homolog" evidence="6">
    <location>
        <begin position="25"/>
        <end position="155"/>
    </location>
</feature>
<evidence type="ECO:0000313" key="8">
    <source>
        <dbReference type="RefSeq" id="XP_022143839.1"/>
    </source>
</evidence>
<dbReference type="PANTHER" id="PTHR31232:SF156">
    <property type="entry name" value="PLANT SELF-INCOMPATIBILITY PROTEIN S1 FAMILY-RELATED"/>
    <property type="match status" value="1"/>
</dbReference>
<name>A0A6J1CQI8_MOMCH</name>
<evidence type="ECO:0000256" key="3">
    <source>
        <dbReference type="ARBA" id="ARBA00022471"/>
    </source>
</evidence>
<comment type="similarity">
    <text evidence="2 6">Belongs to the plant self-incompatibility (S1) protein family.</text>
</comment>
<proteinExistence type="inferred from homology"/>
<gene>
    <name evidence="8" type="primary">LOC111013653</name>
</gene>
<organism evidence="7 8">
    <name type="scientific">Momordica charantia</name>
    <name type="common">Bitter gourd</name>
    <name type="synonym">Balsam pear</name>
    <dbReference type="NCBI Taxonomy" id="3673"/>
    <lineage>
        <taxon>Eukaryota</taxon>
        <taxon>Viridiplantae</taxon>
        <taxon>Streptophyta</taxon>
        <taxon>Embryophyta</taxon>
        <taxon>Tracheophyta</taxon>
        <taxon>Spermatophyta</taxon>
        <taxon>Magnoliopsida</taxon>
        <taxon>eudicotyledons</taxon>
        <taxon>Gunneridae</taxon>
        <taxon>Pentapetalae</taxon>
        <taxon>rosids</taxon>
        <taxon>fabids</taxon>
        <taxon>Cucurbitales</taxon>
        <taxon>Cucurbitaceae</taxon>
        <taxon>Momordiceae</taxon>
        <taxon>Momordica</taxon>
    </lineage>
</organism>
<evidence type="ECO:0000256" key="5">
    <source>
        <dbReference type="ARBA" id="ARBA00022729"/>
    </source>
</evidence>
<comment type="subcellular location">
    <subcellularLocation>
        <location evidence="1 6">Secreted</location>
    </subcellularLocation>
</comment>
<protein>
    <recommendedName>
        <fullName evidence="6">S-protein homolog</fullName>
    </recommendedName>
</protein>
<dbReference type="AlphaFoldDB" id="A0A6J1CQI8"/>
<keyword evidence="3 6" id="KW-0713">Self-incompatibility</keyword>
<dbReference type="Pfam" id="PF05938">
    <property type="entry name" value="Self-incomp_S1"/>
    <property type="match status" value="1"/>
</dbReference>
<sequence length="155" mass="17854">MGPIYPTNRFVAVLLLVSAALVGAQTKPSGSPSLLVTQRWHVHVVNNLNNNFLDVHCKSKDDDLGYQRLVRGADFQWSFKVNFWGTTLFWCNLHKPGAYVTFEVFWPESRNAWLRNRCHNGTEGHCIWTAKDDGIYLRNIPTNSEELIHKWISLK</sequence>
<dbReference type="KEGG" id="mcha:111013653"/>
<keyword evidence="7" id="KW-1185">Reference proteome</keyword>
<evidence type="ECO:0000256" key="2">
    <source>
        <dbReference type="ARBA" id="ARBA00005581"/>
    </source>
</evidence>
<dbReference type="GO" id="GO:0005576">
    <property type="term" value="C:extracellular region"/>
    <property type="evidence" value="ECO:0007669"/>
    <property type="project" value="UniProtKB-SubCell"/>
</dbReference>
<feature type="signal peptide" evidence="6">
    <location>
        <begin position="1"/>
        <end position="24"/>
    </location>
</feature>
<evidence type="ECO:0000256" key="1">
    <source>
        <dbReference type="ARBA" id="ARBA00004613"/>
    </source>
</evidence>
<dbReference type="GO" id="GO:0060320">
    <property type="term" value="P:rejection of self pollen"/>
    <property type="evidence" value="ECO:0007669"/>
    <property type="project" value="UniProtKB-KW"/>
</dbReference>
<evidence type="ECO:0000256" key="6">
    <source>
        <dbReference type="RuleBase" id="RU367044"/>
    </source>
</evidence>
<dbReference type="RefSeq" id="XP_022143839.1">
    <property type="nucleotide sequence ID" value="XM_022288147.1"/>
</dbReference>
<keyword evidence="4 6" id="KW-0964">Secreted</keyword>